<organism evidence="2 3">
    <name type="scientific">Solanum pinnatisectum</name>
    <name type="common">tansyleaf nightshade</name>
    <dbReference type="NCBI Taxonomy" id="50273"/>
    <lineage>
        <taxon>Eukaryota</taxon>
        <taxon>Viridiplantae</taxon>
        <taxon>Streptophyta</taxon>
        <taxon>Embryophyta</taxon>
        <taxon>Tracheophyta</taxon>
        <taxon>Spermatophyta</taxon>
        <taxon>Magnoliopsida</taxon>
        <taxon>eudicotyledons</taxon>
        <taxon>Gunneridae</taxon>
        <taxon>Pentapetalae</taxon>
        <taxon>asterids</taxon>
        <taxon>lamiids</taxon>
        <taxon>Solanales</taxon>
        <taxon>Solanaceae</taxon>
        <taxon>Solanoideae</taxon>
        <taxon>Solaneae</taxon>
        <taxon>Solanum</taxon>
    </lineage>
</organism>
<dbReference type="Proteomes" id="UP001311915">
    <property type="component" value="Unassembled WGS sequence"/>
</dbReference>
<dbReference type="PANTHER" id="PTHR31672">
    <property type="entry name" value="BNACNNG10540D PROTEIN"/>
    <property type="match status" value="1"/>
</dbReference>
<dbReference type="InterPro" id="IPR050796">
    <property type="entry name" value="SCF_F-box_component"/>
</dbReference>
<dbReference type="InterPro" id="IPR017451">
    <property type="entry name" value="F-box-assoc_interact_dom"/>
</dbReference>
<accession>A0AAV9M3N9</accession>
<protein>
    <recommendedName>
        <fullName evidence="1">F-box associated beta-propeller type 1 domain-containing protein</fullName>
    </recommendedName>
</protein>
<dbReference type="PANTHER" id="PTHR31672:SF13">
    <property type="entry name" value="F-BOX PROTEIN CPR30-LIKE"/>
    <property type="match status" value="1"/>
</dbReference>
<evidence type="ECO:0000313" key="2">
    <source>
        <dbReference type="EMBL" id="KAK4732472.1"/>
    </source>
</evidence>
<dbReference type="EMBL" id="JAWPEI010000003">
    <property type="protein sequence ID" value="KAK4732472.1"/>
    <property type="molecule type" value="Genomic_DNA"/>
</dbReference>
<reference evidence="2 3" key="1">
    <citation type="submission" date="2023-10" db="EMBL/GenBank/DDBJ databases">
        <title>Genome-Wide Identification Analysis in wild type Solanum Pinnatisectum Reveals Some Genes Defensing Phytophthora Infestans.</title>
        <authorList>
            <person name="Sun C."/>
        </authorList>
    </citation>
    <scope>NUCLEOTIDE SEQUENCE [LARGE SCALE GENOMIC DNA]</scope>
    <source>
        <strain evidence="2">LQN</strain>
        <tissue evidence="2">Leaf</tissue>
    </source>
</reference>
<gene>
    <name evidence="2" type="ORF">R3W88_025460</name>
</gene>
<dbReference type="InterPro" id="IPR011043">
    <property type="entry name" value="Gal_Oxase/kelch_b-propeller"/>
</dbReference>
<dbReference type="AlphaFoldDB" id="A0AAV9M3N9"/>
<comment type="caution">
    <text evidence="2">The sequence shown here is derived from an EMBL/GenBank/DDBJ whole genome shotgun (WGS) entry which is preliminary data.</text>
</comment>
<dbReference type="NCBIfam" id="TIGR01640">
    <property type="entry name" value="F_box_assoc_1"/>
    <property type="match status" value="1"/>
</dbReference>
<dbReference type="InterPro" id="IPR006527">
    <property type="entry name" value="F-box-assoc_dom_typ1"/>
</dbReference>
<evidence type="ECO:0000259" key="1">
    <source>
        <dbReference type="Pfam" id="PF07734"/>
    </source>
</evidence>
<proteinExistence type="predicted"/>
<evidence type="ECO:0000313" key="3">
    <source>
        <dbReference type="Proteomes" id="UP001311915"/>
    </source>
</evidence>
<name>A0AAV9M3N9_9SOLN</name>
<dbReference type="Gene3D" id="2.120.10.80">
    <property type="entry name" value="Kelch-type beta propeller"/>
    <property type="match status" value="1"/>
</dbReference>
<sequence>MANLPIELVTEILSQGDEVVSQHPKWSNPRNPAHFPSISSKDSVLPMPNLPVEFVTEILSHRDEAVSRYPKRSNPGNPAQFSSISSKDSVLPMPNLTVELVTEILFRLPVKSLLQFMSNHLLLSASNKDYTHYGVMFKVASCASHVVTDCSLSSLLHHPVTEAIDLDYPGKYPKDHRYPRIVGSVNGLICLAISVFNGVQELFLWNPSTRKYNRLPNYRLHRPRGYCCLQEHRGKCNFVGIFPVYKSTQLCRVEVHIYSLRSNSWRRINDSAWDFLHVSGKLVNRKLYWLQNRGNISSIDLGNEKWTEIEKPFSFKEYGHFVLGVLGSDLSVLCNYKNFHADVWIMKEYEAKASWTTMLTIRADNDGMLHICEPPLLVTNEGDILLEIGSRMAKYNPKDNSFRYLDVTNFAPYIEAEIYVKSLVCPFSHKEQRMQKQRKFL</sequence>
<feature type="domain" description="F-box associated beta-propeller type 1" evidence="1">
    <location>
        <begin position="185"/>
        <end position="387"/>
    </location>
</feature>
<dbReference type="SUPFAM" id="SSF50965">
    <property type="entry name" value="Galactose oxidase, central domain"/>
    <property type="match status" value="1"/>
</dbReference>
<dbReference type="InterPro" id="IPR015915">
    <property type="entry name" value="Kelch-typ_b-propeller"/>
</dbReference>
<keyword evidence="3" id="KW-1185">Reference proteome</keyword>
<dbReference type="Pfam" id="PF07734">
    <property type="entry name" value="FBA_1"/>
    <property type="match status" value="1"/>
</dbReference>